<evidence type="ECO:0000313" key="4">
    <source>
        <dbReference type="Proteomes" id="UP001139000"/>
    </source>
</evidence>
<gene>
    <name evidence="3" type="ORF">LXM26_12700</name>
</gene>
<dbReference type="Gene3D" id="3.90.1200.10">
    <property type="match status" value="1"/>
</dbReference>
<dbReference type="Pfam" id="PF01636">
    <property type="entry name" value="APH"/>
    <property type="match status" value="1"/>
</dbReference>
<comment type="similarity">
    <text evidence="1">Belongs to the pseudomonas-type ThrB family.</text>
</comment>
<evidence type="ECO:0000313" key="3">
    <source>
        <dbReference type="EMBL" id="MCF0062357.1"/>
    </source>
</evidence>
<accession>A0A9X1PJ98</accession>
<dbReference type="Proteomes" id="UP001139000">
    <property type="component" value="Unassembled WGS sequence"/>
</dbReference>
<proteinExistence type="inferred from homology"/>
<dbReference type="Gene3D" id="3.30.200.20">
    <property type="entry name" value="Phosphorylase Kinase, domain 1"/>
    <property type="match status" value="1"/>
</dbReference>
<dbReference type="InterPro" id="IPR002575">
    <property type="entry name" value="Aminoglycoside_PTrfase"/>
</dbReference>
<dbReference type="InterPro" id="IPR050249">
    <property type="entry name" value="Pseudomonas-type_ThrB"/>
</dbReference>
<dbReference type="GO" id="GO:0019202">
    <property type="term" value="F:amino acid kinase activity"/>
    <property type="evidence" value="ECO:0007669"/>
    <property type="project" value="TreeGrafter"/>
</dbReference>
<dbReference type="InterPro" id="IPR011009">
    <property type="entry name" value="Kinase-like_dom_sf"/>
</dbReference>
<feature type="domain" description="Aminoglycoside phosphotransferase" evidence="2">
    <location>
        <begin position="46"/>
        <end position="266"/>
    </location>
</feature>
<protein>
    <submittedName>
        <fullName evidence="3">Phosphotransferase</fullName>
    </submittedName>
</protein>
<name>A0A9X1PJ98_9BACT</name>
<dbReference type="AlphaFoldDB" id="A0A9X1PJ98"/>
<organism evidence="3 4">
    <name type="scientific">Dyadobacter chenwenxiniae</name>
    <dbReference type="NCBI Taxonomy" id="2906456"/>
    <lineage>
        <taxon>Bacteria</taxon>
        <taxon>Pseudomonadati</taxon>
        <taxon>Bacteroidota</taxon>
        <taxon>Cytophagia</taxon>
        <taxon>Cytophagales</taxon>
        <taxon>Spirosomataceae</taxon>
        <taxon>Dyadobacter</taxon>
    </lineage>
</organism>
<dbReference type="EMBL" id="JAJTTC010000002">
    <property type="protein sequence ID" value="MCF0062357.1"/>
    <property type="molecule type" value="Genomic_DNA"/>
</dbReference>
<comment type="caution">
    <text evidence="3">The sequence shown here is derived from an EMBL/GenBank/DDBJ whole genome shotgun (WGS) entry which is preliminary data.</text>
</comment>
<reference evidence="3" key="1">
    <citation type="submission" date="2021-12" db="EMBL/GenBank/DDBJ databases">
        <title>Novel species in genus Dyadobacter.</title>
        <authorList>
            <person name="Ma C."/>
        </authorList>
    </citation>
    <scope>NUCLEOTIDE SEQUENCE</scope>
    <source>
        <strain evidence="3">LJ419</strain>
    </source>
</reference>
<sequence>MPDYLISALTTKLPMSHFPVTSSNLSTRHIADFLKQTYFPNVQVSCRLLKAGISHTYLIKAREEKFIFRIYALNWRSEVEINEELRLLLHLKENHIPVSYPLPDTNERFIQSLGAPEGMRLAVMFSYAAGEKQFNFPPDLHFQIGSLMARMHLLTQDFHLDRVTYTSQEILIDSLNHVSEFLPDNTEEMALMRSMQQFLLEEFDKADESQLRKGAVHLDIWFDNLVIDNANKVTLFDFDFCGNGWLCLDLAYYILQVHSIERDPEQCHLKVDNFLKGYESVTAISAEEKRIIPMLGVSLYFFYLGIQSQRFHDFSNVFFNEVYLKRFINLLVKKYFDTAVVPQH</sequence>
<evidence type="ECO:0000259" key="2">
    <source>
        <dbReference type="Pfam" id="PF01636"/>
    </source>
</evidence>
<evidence type="ECO:0000256" key="1">
    <source>
        <dbReference type="ARBA" id="ARBA00038240"/>
    </source>
</evidence>
<dbReference type="PANTHER" id="PTHR21064">
    <property type="entry name" value="AMINOGLYCOSIDE PHOSPHOTRANSFERASE DOMAIN-CONTAINING PROTEIN-RELATED"/>
    <property type="match status" value="1"/>
</dbReference>
<keyword evidence="4" id="KW-1185">Reference proteome</keyword>
<dbReference type="SUPFAM" id="SSF56112">
    <property type="entry name" value="Protein kinase-like (PK-like)"/>
    <property type="match status" value="1"/>
</dbReference>
<dbReference type="PANTHER" id="PTHR21064:SF6">
    <property type="entry name" value="AMINOGLYCOSIDE PHOSPHOTRANSFERASE DOMAIN-CONTAINING PROTEIN"/>
    <property type="match status" value="1"/>
</dbReference>